<organism evidence="2">
    <name type="scientific">Thermodesulfobium narugense</name>
    <dbReference type="NCBI Taxonomy" id="184064"/>
    <lineage>
        <taxon>Bacteria</taxon>
        <taxon>Pseudomonadati</taxon>
        <taxon>Thermodesulfobiota</taxon>
        <taxon>Thermodesulfobiia</taxon>
        <taxon>Thermodesulfobiales</taxon>
        <taxon>Thermodesulfobiaceae</taxon>
        <taxon>Thermodesulfobium</taxon>
    </lineage>
</organism>
<evidence type="ECO:0000313" key="2">
    <source>
        <dbReference type="EMBL" id="HHI66446.1"/>
    </source>
</evidence>
<name>A0A7C5PBB0_9BACT</name>
<proteinExistence type="predicted"/>
<sequence>MLSDFSEKIQGLFKKFRNYGKLTDKEIEEICRDIRLLFL</sequence>
<evidence type="ECO:0000259" key="1">
    <source>
        <dbReference type="Pfam" id="PF02881"/>
    </source>
</evidence>
<protein>
    <recommendedName>
        <fullName evidence="1">Signal recognition particle SRP54 helical bundle domain-containing protein</fullName>
    </recommendedName>
</protein>
<dbReference type="Pfam" id="PF02881">
    <property type="entry name" value="SRP54_N"/>
    <property type="match status" value="1"/>
</dbReference>
<dbReference type="InterPro" id="IPR036225">
    <property type="entry name" value="SRP/SRP_N"/>
</dbReference>
<feature type="domain" description="Signal recognition particle SRP54 helical bundle" evidence="1">
    <location>
        <begin position="5"/>
        <end position="37"/>
    </location>
</feature>
<dbReference type="EMBL" id="DRUY01000261">
    <property type="protein sequence ID" value="HHI66446.1"/>
    <property type="molecule type" value="Genomic_DNA"/>
</dbReference>
<comment type="caution">
    <text evidence="2">The sequence shown here is derived from an EMBL/GenBank/DDBJ whole genome shotgun (WGS) entry which is preliminary data.</text>
</comment>
<dbReference type="AlphaFoldDB" id="A0A7C5PBB0"/>
<dbReference type="GO" id="GO:0005525">
    <property type="term" value="F:GTP binding"/>
    <property type="evidence" value="ECO:0007669"/>
    <property type="project" value="InterPro"/>
</dbReference>
<dbReference type="SUPFAM" id="SSF47364">
    <property type="entry name" value="Domain of the SRP/SRP receptor G-proteins"/>
    <property type="match status" value="1"/>
</dbReference>
<dbReference type="InterPro" id="IPR013822">
    <property type="entry name" value="Signal_recog_particl_SRP54_hlx"/>
</dbReference>
<gene>
    <name evidence="2" type="ORF">ENL70_07885</name>
</gene>
<dbReference type="InterPro" id="IPR042101">
    <property type="entry name" value="SRP54_N_sf"/>
</dbReference>
<dbReference type="GO" id="GO:0006614">
    <property type="term" value="P:SRP-dependent cotranslational protein targeting to membrane"/>
    <property type="evidence" value="ECO:0007669"/>
    <property type="project" value="InterPro"/>
</dbReference>
<accession>A0A7C5PBB0</accession>
<reference evidence="2" key="1">
    <citation type="journal article" date="2020" name="mSystems">
        <title>Genome- and Community-Level Interaction Insights into Carbon Utilization and Element Cycling Functions of Hydrothermarchaeota in Hydrothermal Sediment.</title>
        <authorList>
            <person name="Zhou Z."/>
            <person name="Liu Y."/>
            <person name="Xu W."/>
            <person name="Pan J."/>
            <person name="Luo Z.H."/>
            <person name="Li M."/>
        </authorList>
    </citation>
    <scope>NUCLEOTIDE SEQUENCE [LARGE SCALE GENOMIC DNA]</scope>
    <source>
        <strain evidence="2">SpSt-1019</strain>
    </source>
</reference>
<dbReference type="Gene3D" id="1.20.120.140">
    <property type="entry name" value="Signal recognition particle SRP54, nucleotide-binding domain"/>
    <property type="match status" value="1"/>
</dbReference>